<feature type="region of interest" description="Disordered" evidence="1">
    <location>
        <begin position="218"/>
        <end position="239"/>
    </location>
</feature>
<keyword evidence="3" id="KW-0969">Cilium</keyword>
<dbReference type="GO" id="GO:0005886">
    <property type="term" value="C:plasma membrane"/>
    <property type="evidence" value="ECO:0007669"/>
    <property type="project" value="TreeGrafter"/>
</dbReference>
<feature type="region of interest" description="Disordered" evidence="1">
    <location>
        <begin position="349"/>
        <end position="397"/>
    </location>
</feature>
<feature type="transmembrane region" description="Helical" evidence="2">
    <location>
        <begin position="31"/>
        <end position="53"/>
    </location>
</feature>
<accession>A0A9Q2W145</accession>
<dbReference type="PRINTS" id="PR00950">
    <property type="entry name" value="TYPE3IMSPROT"/>
</dbReference>
<dbReference type="Gene3D" id="3.40.1690.10">
    <property type="entry name" value="secretion proteins EscU"/>
    <property type="match status" value="1"/>
</dbReference>
<sequence>MSDSGERSEQATQQRMREVHEKGQVGRSQDLGAWIGIAVAALMIPAAIGNAAAAGQDQLLAVQRVIEDPEIGAVRALLADALGSMGATLGPMLAVVAVAVLAAAVTQGGVHFRKMTPQPDHFDPVAGLKRVFGTQALWNGAKALLKTAVVGLVLWFAVQGLMPVLMSSGSLPLSAVLEAAAAGSGTLLRAAIVAGLVLAALDVFVVIRRNRKRTMMTKREVKDENKRSDGDPLVKSQRRSRQLAMSRNRMIQAIGTADVVMTNPTHYAVAIEYEPGKSAPRVVAKGAGPVADVIRARAEEERVPIVRDVPLTRALHAACELGHEIPVDLYTPVARVLSFVMALKARGTAAGTHAPPRPTTPDEVASVIDPATLTGDLRPRKLRPPRIAENQTEGLPA</sequence>
<dbReference type="GO" id="GO:0009306">
    <property type="term" value="P:protein secretion"/>
    <property type="evidence" value="ECO:0007669"/>
    <property type="project" value="InterPro"/>
</dbReference>
<dbReference type="SUPFAM" id="SSF160544">
    <property type="entry name" value="EscU C-terminal domain-like"/>
    <property type="match status" value="1"/>
</dbReference>
<keyword evidence="2" id="KW-0812">Transmembrane</keyword>
<gene>
    <name evidence="3" type="ORF">KK103_02250</name>
</gene>
<comment type="caution">
    <text evidence="3">The sequence shown here is derived from an EMBL/GenBank/DDBJ whole genome shotgun (WGS) entry which is preliminary data.</text>
</comment>
<dbReference type="InterPro" id="IPR029025">
    <property type="entry name" value="T3SS_substrate_exporter_C"/>
</dbReference>
<feature type="compositionally biased region" description="Basic and acidic residues" evidence="1">
    <location>
        <begin position="218"/>
        <end position="232"/>
    </location>
</feature>
<feature type="region of interest" description="Disordered" evidence="1">
    <location>
        <begin position="1"/>
        <end position="24"/>
    </location>
</feature>
<evidence type="ECO:0000256" key="2">
    <source>
        <dbReference type="SAM" id="Phobius"/>
    </source>
</evidence>
<proteinExistence type="predicted"/>
<keyword evidence="2" id="KW-0472">Membrane</keyword>
<evidence type="ECO:0000313" key="4">
    <source>
        <dbReference type="Proteomes" id="UP000709437"/>
    </source>
</evidence>
<evidence type="ECO:0000256" key="1">
    <source>
        <dbReference type="SAM" id="MobiDB-lite"/>
    </source>
</evidence>
<keyword evidence="3" id="KW-0282">Flagellum</keyword>
<dbReference type="PANTHER" id="PTHR30531">
    <property type="entry name" value="FLAGELLAR BIOSYNTHETIC PROTEIN FLHB"/>
    <property type="match status" value="1"/>
</dbReference>
<keyword evidence="3" id="KW-0966">Cell projection</keyword>
<dbReference type="Proteomes" id="UP000709437">
    <property type="component" value="Unassembled WGS sequence"/>
</dbReference>
<feature type="transmembrane region" description="Helical" evidence="2">
    <location>
        <begin position="143"/>
        <end position="166"/>
    </location>
</feature>
<reference evidence="3" key="1">
    <citation type="submission" date="2021-05" db="EMBL/GenBank/DDBJ databases">
        <title>Whole genome sequence of Curtobacterium flaccumfaciens pv. flaccumfaciens strain CFBP 3417.</title>
        <authorList>
            <person name="Osdaghi E."/>
            <person name="Taghouti G."/>
            <person name="Portier P."/>
            <person name="Fazliarab A."/>
            <person name="Taghavi S.M."/>
            <person name="Briand M."/>
            <person name="Le-Saux M."/>
            <person name="Jacques M.-A."/>
        </authorList>
    </citation>
    <scope>NUCLEOTIDE SEQUENCE</scope>
    <source>
        <strain evidence="3">CFBP 3417</strain>
    </source>
</reference>
<feature type="transmembrane region" description="Helical" evidence="2">
    <location>
        <begin position="186"/>
        <end position="207"/>
    </location>
</feature>
<name>A0A9Q2W145_9MICO</name>
<dbReference type="EMBL" id="JAHEWX010000002">
    <property type="protein sequence ID" value="MBT1540567.1"/>
    <property type="molecule type" value="Genomic_DNA"/>
</dbReference>
<feature type="transmembrane region" description="Helical" evidence="2">
    <location>
        <begin position="85"/>
        <end position="105"/>
    </location>
</feature>
<protein>
    <submittedName>
        <fullName evidence="3">Flagellar type III secretion system protein FlhB</fullName>
    </submittedName>
</protein>
<dbReference type="InterPro" id="IPR006135">
    <property type="entry name" value="T3SS_substrate_exporter"/>
</dbReference>
<organism evidence="3 4">
    <name type="scientific">Curtobacterium flaccumfaciens pv. flaccumfaciens</name>
    <dbReference type="NCBI Taxonomy" id="138532"/>
    <lineage>
        <taxon>Bacteria</taxon>
        <taxon>Bacillati</taxon>
        <taxon>Actinomycetota</taxon>
        <taxon>Actinomycetes</taxon>
        <taxon>Micrococcales</taxon>
        <taxon>Microbacteriaceae</taxon>
        <taxon>Curtobacterium</taxon>
    </lineage>
</organism>
<dbReference type="RefSeq" id="WP_214562090.1">
    <property type="nucleotide sequence ID" value="NZ_JAHEWX010000002.1"/>
</dbReference>
<dbReference type="Pfam" id="PF01312">
    <property type="entry name" value="Bac_export_2"/>
    <property type="match status" value="1"/>
</dbReference>
<evidence type="ECO:0000313" key="3">
    <source>
        <dbReference type="EMBL" id="MBT1540567.1"/>
    </source>
</evidence>
<dbReference type="AlphaFoldDB" id="A0A9Q2W145"/>
<dbReference type="PANTHER" id="PTHR30531:SF12">
    <property type="entry name" value="FLAGELLAR BIOSYNTHETIC PROTEIN FLHB"/>
    <property type="match status" value="1"/>
</dbReference>
<keyword evidence="2" id="KW-1133">Transmembrane helix</keyword>